<dbReference type="EMBL" id="CAJGYM010000001">
    <property type="protein sequence ID" value="CAD6184911.1"/>
    <property type="molecule type" value="Genomic_DNA"/>
</dbReference>
<keyword evidence="2" id="KW-0812">Transmembrane</keyword>
<dbReference type="Proteomes" id="UP000835052">
    <property type="component" value="Unassembled WGS sequence"/>
</dbReference>
<feature type="compositionally biased region" description="Low complexity" evidence="1">
    <location>
        <begin position="219"/>
        <end position="246"/>
    </location>
</feature>
<keyword evidence="2" id="KW-0472">Membrane</keyword>
<reference evidence="3" key="1">
    <citation type="submission" date="2020-10" db="EMBL/GenBank/DDBJ databases">
        <authorList>
            <person name="Kikuchi T."/>
        </authorList>
    </citation>
    <scope>NUCLEOTIDE SEQUENCE</scope>
    <source>
        <strain evidence="3">NKZ352</strain>
    </source>
</reference>
<dbReference type="PRINTS" id="PR00929">
    <property type="entry name" value="ATHOOK"/>
</dbReference>
<organism evidence="3 4">
    <name type="scientific">Caenorhabditis auriculariae</name>
    <dbReference type="NCBI Taxonomy" id="2777116"/>
    <lineage>
        <taxon>Eukaryota</taxon>
        <taxon>Metazoa</taxon>
        <taxon>Ecdysozoa</taxon>
        <taxon>Nematoda</taxon>
        <taxon>Chromadorea</taxon>
        <taxon>Rhabditida</taxon>
        <taxon>Rhabditina</taxon>
        <taxon>Rhabditomorpha</taxon>
        <taxon>Rhabditoidea</taxon>
        <taxon>Rhabditidae</taxon>
        <taxon>Peloderinae</taxon>
        <taxon>Caenorhabditis</taxon>
    </lineage>
</organism>
<feature type="compositionally biased region" description="Basic and acidic residues" evidence="1">
    <location>
        <begin position="146"/>
        <end position="155"/>
    </location>
</feature>
<proteinExistence type="predicted"/>
<feature type="compositionally biased region" description="Basic and acidic residues" evidence="1">
    <location>
        <begin position="183"/>
        <end position="195"/>
    </location>
</feature>
<dbReference type="InterPro" id="IPR017956">
    <property type="entry name" value="AT_hook_DNA-bd_motif"/>
</dbReference>
<evidence type="ECO:0000256" key="2">
    <source>
        <dbReference type="SAM" id="Phobius"/>
    </source>
</evidence>
<sequence length="367" mass="41211">MEVPYHLFESRKFLNALVSHRAKTAGVMPKTVCLTPSVKPWSLDGEVSSQDATTVHPIRHNLLPHARLETSRLPSSRQTLLRSTLDTMDRSRSQGSPAQSKSPGRPRRTQQATTPKSEPSTKAETPENRRRSQSRTRGRPKGSTKKAKEEKERQRSLTRRSPSRSTSRGRPPKNPAAKALKATPEKTKSPSKKVDQPSASKASPERQKSPPKKVERPSASKSETSSFSSSSSRISRASPSVPSPSSIMRAASRSAERAFTKYEPRLLKTLPDLKTPHLPKPTKEAVKSVSRVVDDLKSYPYYRRAKNVYNQAKRNYKEIFVTLGFILLIALISHLIIRVNPAKLRNFILNLPYNIKVAMKKMFSQHH</sequence>
<feature type="compositionally biased region" description="Polar residues" evidence="1">
    <location>
        <begin position="93"/>
        <end position="102"/>
    </location>
</feature>
<feature type="compositionally biased region" description="Basic and acidic residues" evidence="1">
    <location>
        <begin position="203"/>
        <end position="218"/>
    </location>
</feature>
<keyword evidence="2" id="KW-1133">Transmembrane helix</keyword>
<dbReference type="AlphaFoldDB" id="A0A8S1GPP3"/>
<keyword evidence="4" id="KW-1185">Reference proteome</keyword>
<feature type="compositionally biased region" description="Basic and acidic residues" evidence="1">
    <location>
        <begin position="119"/>
        <end position="130"/>
    </location>
</feature>
<protein>
    <submittedName>
        <fullName evidence="3">Uncharacterized protein</fullName>
    </submittedName>
</protein>
<dbReference type="GO" id="GO:0003677">
    <property type="term" value="F:DNA binding"/>
    <property type="evidence" value="ECO:0007669"/>
    <property type="project" value="InterPro"/>
</dbReference>
<evidence type="ECO:0000313" key="4">
    <source>
        <dbReference type="Proteomes" id="UP000835052"/>
    </source>
</evidence>
<accession>A0A8S1GPP3</accession>
<gene>
    <name evidence="3" type="ORF">CAUJ_LOCUS830</name>
</gene>
<name>A0A8S1GPP3_9PELO</name>
<evidence type="ECO:0000256" key="1">
    <source>
        <dbReference type="SAM" id="MobiDB-lite"/>
    </source>
</evidence>
<comment type="caution">
    <text evidence="3">The sequence shown here is derived from an EMBL/GenBank/DDBJ whole genome shotgun (WGS) entry which is preliminary data.</text>
</comment>
<feature type="compositionally biased region" description="Basic residues" evidence="1">
    <location>
        <begin position="131"/>
        <end position="145"/>
    </location>
</feature>
<evidence type="ECO:0000313" key="3">
    <source>
        <dbReference type="EMBL" id="CAD6184911.1"/>
    </source>
</evidence>
<feature type="transmembrane region" description="Helical" evidence="2">
    <location>
        <begin position="319"/>
        <end position="337"/>
    </location>
</feature>
<feature type="compositionally biased region" description="Low complexity" evidence="1">
    <location>
        <begin position="163"/>
        <end position="182"/>
    </location>
</feature>
<feature type="region of interest" description="Disordered" evidence="1">
    <location>
        <begin position="85"/>
        <end position="249"/>
    </location>
</feature>
<feature type="compositionally biased region" description="Polar residues" evidence="1">
    <location>
        <begin position="109"/>
        <end position="118"/>
    </location>
</feature>